<comment type="caution">
    <text evidence="2">The sequence shown here is derived from an EMBL/GenBank/DDBJ whole genome shotgun (WGS) entry which is preliminary data.</text>
</comment>
<dbReference type="PANTHER" id="PTHR42834">
    <property type="entry name" value="ENDONUCLEASE/EXONUCLEASE/PHOSPHATASE FAMILY PROTEIN (AFU_ORTHOLOGUE AFUA_3G09210)"/>
    <property type="match status" value="1"/>
</dbReference>
<gene>
    <name evidence="2" type="ORF">FEM03_10430</name>
</gene>
<proteinExistence type="predicted"/>
<evidence type="ECO:0000259" key="1">
    <source>
        <dbReference type="Pfam" id="PF03372"/>
    </source>
</evidence>
<protein>
    <submittedName>
        <fullName evidence="2">Endonuclease/exonuclease/phosphatase family protein</fullName>
    </submittedName>
</protein>
<name>A0A5R8KGJ8_9BACT</name>
<dbReference type="Pfam" id="PF03372">
    <property type="entry name" value="Exo_endo_phos"/>
    <property type="match status" value="1"/>
</dbReference>
<dbReference type="OrthoDB" id="186070at2"/>
<dbReference type="EMBL" id="VAUV01000007">
    <property type="protein sequence ID" value="TLD70719.1"/>
    <property type="molecule type" value="Genomic_DNA"/>
</dbReference>
<dbReference type="GO" id="GO:0004519">
    <property type="term" value="F:endonuclease activity"/>
    <property type="evidence" value="ECO:0007669"/>
    <property type="project" value="UniProtKB-KW"/>
</dbReference>
<keyword evidence="2" id="KW-0269">Exonuclease</keyword>
<reference evidence="2 3" key="1">
    <citation type="submission" date="2019-05" db="EMBL/GenBank/DDBJ databases">
        <title>Verrucobacter flavum gen. nov., sp. nov. a new member of the family Verrucomicrobiaceae.</title>
        <authorList>
            <person name="Szuroczki S."/>
            <person name="Abbaszade G."/>
            <person name="Szabo A."/>
            <person name="Felfoldi T."/>
            <person name="Schumann P."/>
            <person name="Boka K."/>
            <person name="Keki Z."/>
            <person name="Toumi M."/>
            <person name="Toth E."/>
        </authorList>
    </citation>
    <scope>NUCLEOTIDE SEQUENCE [LARGE SCALE GENOMIC DNA]</scope>
    <source>
        <strain evidence="2 3">MG-N-17</strain>
    </source>
</reference>
<dbReference type="InterPro" id="IPR036691">
    <property type="entry name" value="Endo/exonu/phosph_ase_sf"/>
</dbReference>
<dbReference type="AlphaFoldDB" id="A0A5R8KGJ8"/>
<sequence>MKRFCFLPGVIGVLLGLIVDLSAQVVREPGEVVFCAYNVKNYLKMQRFVDGQRTEGVGKPEREIKAVVKFLTEINADVVGLTEIGSKEDLEDLRSRLKKNGIDYPHVEHAHGGDPVRCQGLLSKLPIVARDSQKSLTYKLGEVVFPLQRGILDVTLQTAGGARFRCMGVHLKSKREVPEADESLMRRNEAALLRQHVEAVLVKAPETELLVYGDFNENSHEAPMVELRGRSRAELSLSDVKLVDTRGQTWTYYWAAADVYSRFDYVLANRALMKRVNMKSSYVYDVPDFLTGSDHRPVVVKLGFGDVKK</sequence>
<keyword evidence="2" id="KW-0255">Endonuclease</keyword>
<dbReference type="PANTHER" id="PTHR42834:SF1">
    <property type="entry name" value="ENDONUCLEASE_EXONUCLEASE_PHOSPHATASE FAMILY PROTEIN (AFU_ORTHOLOGUE AFUA_3G09210)"/>
    <property type="match status" value="1"/>
</dbReference>
<keyword evidence="2" id="KW-0378">Hydrolase</keyword>
<organism evidence="2 3">
    <name type="scientific">Phragmitibacter flavus</name>
    <dbReference type="NCBI Taxonomy" id="2576071"/>
    <lineage>
        <taxon>Bacteria</taxon>
        <taxon>Pseudomonadati</taxon>
        <taxon>Verrucomicrobiota</taxon>
        <taxon>Verrucomicrobiia</taxon>
        <taxon>Verrucomicrobiales</taxon>
        <taxon>Verrucomicrobiaceae</taxon>
        <taxon>Phragmitibacter</taxon>
    </lineage>
</organism>
<keyword evidence="2" id="KW-0540">Nuclease</keyword>
<accession>A0A5R8KGJ8</accession>
<dbReference type="GO" id="GO:0004527">
    <property type="term" value="F:exonuclease activity"/>
    <property type="evidence" value="ECO:0007669"/>
    <property type="project" value="UniProtKB-KW"/>
</dbReference>
<dbReference type="Gene3D" id="3.60.10.10">
    <property type="entry name" value="Endonuclease/exonuclease/phosphatase"/>
    <property type="match status" value="1"/>
</dbReference>
<dbReference type="Proteomes" id="UP000306196">
    <property type="component" value="Unassembled WGS sequence"/>
</dbReference>
<dbReference type="RefSeq" id="WP_138086190.1">
    <property type="nucleotide sequence ID" value="NZ_VAUV01000007.1"/>
</dbReference>
<evidence type="ECO:0000313" key="3">
    <source>
        <dbReference type="Proteomes" id="UP000306196"/>
    </source>
</evidence>
<dbReference type="InterPro" id="IPR005135">
    <property type="entry name" value="Endo/exonuclease/phosphatase"/>
</dbReference>
<evidence type="ECO:0000313" key="2">
    <source>
        <dbReference type="EMBL" id="TLD70719.1"/>
    </source>
</evidence>
<dbReference type="SUPFAM" id="SSF56219">
    <property type="entry name" value="DNase I-like"/>
    <property type="match status" value="1"/>
</dbReference>
<keyword evidence="3" id="KW-1185">Reference proteome</keyword>
<feature type="domain" description="Endonuclease/exonuclease/phosphatase" evidence="1">
    <location>
        <begin position="62"/>
        <end position="295"/>
    </location>
</feature>